<dbReference type="AlphaFoldDB" id="A0A4U0TKM8"/>
<dbReference type="GO" id="GO:0005634">
    <property type="term" value="C:nucleus"/>
    <property type="evidence" value="ECO:0007669"/>
    <property type="project" value="TreeGrafter"/>
</dbReference>
<dbReference type="SMART" id="SM00360">
    <property type="entry name" value="RRM"/>
    <property type="match status" value="2"/>
</dbReference>
<accession>A0A4U0TKM8</accession>
<dbReference type="GO" id="GO:0005737">
    <property type="term" value="C:cytoplasm"/>
    <property type="evidence" value="ECO:0007669"/>
    <property type="project" value="TreeGrafter"/>
</dbReference>
<evidence type="ECO:0000313" key="5">
    <source>
        <dbReference type="Proteomes" id="UP000308549"/>
    </source>
</evidence>
<keyword evidence="1 2" id="KW-0694">RNA-binding</keyword>
<dbReference type="Proteomes" id="UP000308549">
    <property type="component" value="Unassembled WGS sequence"/>
</dbReference>
<dbReference type="PROSITE" id="PS50102">
    <property type="entry name" value="RRM"/>
    <property type="match status" value="1"/>
</dbReference>
<dbReference type="CDD" id="cd00590">
    <property type="entry name" value="RRM_SF"/>
    <property type="match status" value="1"/>
</dbReference>
<proteinExistence type="predicted"/>
<dbReference type="GO" id="GO:0003729">
    <property type="term" value="F:mRNA binding"/>
    <property type="evidence" value="ECO:0007669"/>
    <property type="project" value="TreeGrafter"/>
</dbReference>
<organism evidence="4 5">
    <name type="scientific">Salinomyces thailandicus</name>
    <dbReference type="NCBI Taxonomy" id="706561"/>
    <lineage>
        <taxon>Eukaryota</taxon>
        <taxon>Fungi</taxon>
        <taxon>Dikarya</taxon>
        <taxon>Ascomycota</taxon>
        <taxon>Pezizomycotina</taxon>
        <taxon>Dothideomycetes</taxon>
        <taxon>Dothideomycetidae</taxon>
        <taxon>Mycosphaerellales</taxon>
        <taxon>Teratosphaeriaceae</taxon>
        <taxon>Salinomyces</taxon>
    </lineage>
</organism>
<dbReference type="InterPro" id="IPR035979">
    <property type="entry name" value="RBD_domain_sf"/>
</dbReference>
<protein>
    <recommendedName>
        <fullName evidence="3">RRM domain-containing protein</fullName>
    </recommendedName>
</protein>
<keyword evidence="5" id="KW-1185">Reference proteome</keyword>
<evidence type="ECO:0000313" key="4">
    <source>
        <dbReference type="EMBL" id="TKA22347.1"/>
    </source>
</evidence>
<dbReference type="InterPro" id="IPR012677">
    <property type="entry name" value="Nucleotide-bd_a/b_plait_sf"/>
</dbReference>
<dbReference type="InterPro" id="IPR000504">
    <property type="entry name" value="RRM_dom"/>
</dbReference>
<reference evidence="4 5" key="1">
    <citation type="submission" date="2017-03" db="EMBL/GenBank/DDBJ databases">
        <title>Genomes of endolithic fungi from Antarctica.</title>
        <authorList>
            <person name="Coleine C."/>
            <person name="Masonjones S."/>
            <person name="Stajich J.E."/>
        </authorList>
    </citation>
    <scope>NUCLEOTIDE SEQUENCE [LARGE SCALE GENOMIC DNA]</scope>
    <source>
        <strain evidence="4 5">CCFEE 6315</strain>
    </source>
</reference>
<dbReference type="EMBL" id="NAJL01000077">
    <property type="protein sequence ID" value="TKA22347.1"/>
    <property type="molecule type" value="Genomic_DNA"/>
</dbReference>
<dbReference type="SUPFAM" id="SSF54928">
    <property type="entry name" value="RNA-binding domain, RBD"/>
    <property type="match status" value="2"/>
</dbReference>
<evidence type="ECO:0000256" key="1">
    <source>
        <dbReference type="ARBA" id="ARBA00022884"/>
    </source>
</evidence>
<comment type="caution">
    <text evidence="4">The sequence shown here is derived from an EMBL/GenBank/DDBJ whole genome shotgun (WGS) entry which is preliminary data.</text>
</comment>
<feature type="domain" description="RRM" evidence="3">
    <location>
        <begin position="255"/>
        <end position="333"/>
    </location>
</feature>
<dbReference type="Gene3D" id="3.30.70.330">
    <property type="match status" value="2"/>
</dbReference>
<gene>
    <name evidence="4" type="ORF">B0A50_08166</name>
</gene>
<dbReference type="OrthoDB" id="1049195at2759"/>
<dbReference type="Pfam" id="PF00076">
    <property type="entry name" value="RRM_1"/>
    <property type="match status" value="1"/>
</dbReference>
<dbReference type="InterPro" id="IPR050374">
    <property type="entry name" value="RRT5_SRSF_SR"/>
</dbReference>
<evidence type="ECO:0000259" key="3">
    <source>
        <dbReference type="PROSITE" id="PS50102"/>
    </source>
</evidence>
<name>A0A4U0TKM8_9PEZI</name>
<evidence type="ECO:0000256" key="2">
    <source>
        <dbReference type="PROSITE-ProRule" id="PRU00176"/>
    </source>
</evidence>
<dbReference type="PANTHER" id="PTHR23003">
    <property type="entry name" value="RNA RECOGNITION MOTIF RRM DOMAIN CONTAINING PROTEIN"/>
    <property type="match status" value="1"/>
</dbReference>
<sequence length="348" mass="38567">MSAIVSSTRNSNIGRYFFIIDGLPKKYTWQDLKDLIRREASHSIWTEMHIFPNGQPGGKGHARVQREDEARNLYRYLTTNVIEHRRLRVHLWDISGPEARFWYCNCETTPCDAAQSYSAQGMEIARMALAPGWQTIAPVTSMPINQGAYPSGYSQAPTPPSAIAASGSNSQAALIQAVTNMQLGAPDPRFQDPRLVACYQQQQQQQQQQQLYARAARSQAAISQHHQSARLPVYVLSSSGMPVNTLHGTVRIEARGVFVSGLNFKARSKEVEALFSRAGEVTKCEVQRDAATGKSKGNATIQFALAASVQKAIDLFDEKSYMNMKLTVRPDKEPSAISPPPVQANRML</sequence>